<dbReference type="Gene3D" id="3.40.50.12780">
    <property type="entry name" value="N-terminal domain of ligase-like"/>
    <property type="match status" value="1"/>
</dbReference>
<evidence type="ECO:0000256" key="1">
    <source>
        <dbReference type="SAM" id="Phobius"/>
    </source>
</evidence>
<feature type="transmembrane region" description="Helical" evidence="1">
    <location>
        <begin position="930"/>
        <end position="949"/>
    </location>
</feature>
<dbReference type="SUPFAM" id="SSF56801">
    <property type="entry name" value="Acetyl-CoA synthetase-like"/>
    <property type="match status" value="1"/>
</dbReference>
<keyword evidence="1" id="KW-0472">Membrane</keyword>
<dbReference type="CDD" id="cd05930">
    <property type="entry name" value="A_NRPS"/>
    <property type="match status" value="1"/>
</dbReference>
<accession>A0AA36MPQ2</accession>
<feature type="domain" description="AMP-dependent synthetase/ligase" evidence="2">
    <location>
        <begin position="95"/>
        <end position="455"/>
    </location>
</feature>
<dbReference type="Pfam" id="PF13193">
    <property type="entry name" value="AMP-binding_C"/>
    <property type="match status" value="1"/>
</dbReference>
<reference evidence="4" key="1">
    <citation type="submission" date="2023-08" db="EMBL/GenBank/DDBJ databases">
        <authorList>
            <person name="Chen Y."/>
            <person name="Shah S."/>
            <person name="Dougan E. K."/>
            <person name="Thang M."/>
            <person name="Chan C."/>
        </authorList>
    </citation>
    <scope>NUCLEOTIDE SEQUENCE</scope>
</reference>
<feature type="transmembrane region" description="Helical" evidence="1">
    <location>
        <begin position="846"/>
        <end position="870"/>
    </location>
</feature>
<dbReference type="InterPro" id="IPR025110">
    <property type="entry name" value="AMP-bd_C"/>
</dbReference>
<proteinExistence type="predicted"/>
<dbReference type="InterPro" id="IPR020845">
    <property type="entry name" value="AMP-binding_CS"/>
</dbReference>
<organism evidence="4 5">
    <name type="scientific">Effrenium voratum</name>
    <dbReference type="NCBI Taxonomy" id="2562239"/>
    <lineage>
        <taxon>Eukaryota</taxon>
        <taxon>Sar</taxon>
        <taxon>Alveolata</taxon>
        <taxon>Dinophyceae</taxon>
        <taxon>Suessiales</taxon>
        <taxon>Symbiodiniaceae</taxon>
        <taxon>Effrenium</taxon>
    </lineage>
</organism>
<dbReference type="InterPro" id="IPR000873">
    <property type="entry name" value="AMP-dep_synth/lig_dom"/>
</dbReference>
<evidence type="ECO:0000313" key="4">
    <source>
        <dbReference type="EMBL" id="CAJ1375478.1"/>
    </source>
</evidence>
<dbReference type="GO" id="GO:0005737">
    <property type="term" value="C:cytoplasm"/>
    <property type="evidence" value="ECO:0007669"/>
    <property type="project" value="TreeGrafter"/>
</dbReference>
<dbReference type="PROSITE" id="PS00455">
    <property type="entry name" value="AMP_BINDING"/>
    <property type="match status" value="1"/>
</dbReference>
<keyword evidence="1" id="KW-0812">Transmembrane</keyword>
<keyword evidence="5" id="KW-1185">Reference proteome</keyword>
<dbReference type="AlphaFoldDB" id="A0AA36MPQ2"/>
<protein>
    <submittedName>
        <fullName evidence="4">Uncharacterized protein</fullName>
    </submittedName>
</protein>
<evidence type="ECO:0000313" key="5">
    <source>
        <dbReference type="Proteomes" id="UP001178507"/>
    </source>
</evidence>
<sequence>MERAGWPFPEDFQNPNEAWDLQGKATFLTLYVGLWILVVWGVYLYTRLPHSAGAGLRSEKSSELPPERLGLTEGLANAVGDKPDYPKHCQVQQLFEKQVALSPNANALHLPDLLQTVTYAELQEAVQGLTTTLLGLGIGPRQIVALCLPRSAAQVVSVFASLSAGAGYLPIDAAAPEARKQYLLEDSHAQVLISEEEQVECQQLAELRCIGWVGMSPLKVGKFRVQQPKLSSPTVDKEVFGSDVAMLIYTSGSTGEPKGIVYDHTHLLHGAWFWAQEHAMNADSVQLFKSPYFWAVMEWEIFPALIVGGSLVVASREGHKSPEYMARIIQKFNVDVLMITPSVLDLLLDVHEVQGAPLERLKHITTVGEPLPTALANRAVRTRNLTATLRNFYGASESSCTVYRVPSCGLDPSLPRCPAGLPQPHASVFIMANEPGFRVVGPGESGEICFGGVLAASYWRRKELTEAKFVQTAAFGRLYCTGDLGCFSNGMLEVIGRLDRQLKINGVRVEPGEIEAVLQRFQSTKDDEEQQVLDCVAQAAVVASEKTSQLVAFVVPKGGQIDSAELMEHCRRELMPAYLPKTISVVPDGLPVLPNGKVDYPSLKKMADEQVLEAQETVMDSLGQMRSMSRWAVLENAVIHRCYAFWMLGVLLDHYSWCAMSTDPEDPTKMASLPFCSAFASQRVQPWSESLIRSIGNDQDLFGFIMLGAYQDSRPERNKTRKKAQLLGIDFYLLGIYFFMALPWPHLCYWFTGGWAYPDRTWQTVPEAVASNKWDLAYLQNCSILAGHRWYLLMIFASKLYLACCEFFRVQPRYQVALAAFCSYLGPVYGAEVCELSGNVHFAQFLLVWLFDGCYAWYRWVAWYGTFYVFSFHYLRPIVKWISQRAPQGPVWAAAATACSMIMGMSMALFHYPNQLLESGQDGSMQLLELFVTFAQPALFALGTVYWPINASWWGNTTLGCYVCHFVFRDRMTEAIQFLVSLLSWDSSGLLLPLAAMCLCLCFTTTVGPLGHYILISPQLLLSRRKARDLHQKP</sequence>
<dbReference type="GO" id="GO:0044550">
    <property type="term" value="P:secondary metabolite biosynthetic process"/>
    <property type="evidence" value="ECO:0007669"/>
    <property type="project" value="TreeGrafter"/>
</dbReference>
<dbReference type="InterPro" id="IPR042099">
    <property type="entry name" value="ANL_N_sf"/>
</dbReference>
<dbReference type="Pfam" id="PF00501">
    <property type="entry name" value="AMP-binding"/>
    <property type="match status" value="1"/>
</dbReference>
<dbReference type="PANTHER" id="PTHR45527:SF1">
    <property type="entry name" value="FATTY ACID SYNTHASE"/>
    <property type="match status" value="1"/>
</dbReference>
<dbReference type="Gene3D" id="3.30.300.30">
    <property type="match status" value="1"/>
</dbReference>
<feature type="transmembrane region" description="Helical" evidence="1">
    <location>
        <begin position="25"/>
        <end position="45"/>
    </location>
</feature>
<dbReference type="EMBL" id="CAUJNA010000324">
    <property type="protein sequence ID" value="CAJ1375478.1"/>
    <property type="molecule type" value="Genomic_DNA"/>
</dbReference>
<dbReference type="Proteomes" id="UP001178507">
    <property type="component" value="Unassembled WGS sequence"/>
</dbReference>
<gene>
    <name evidence="4" type="ORF">EVOR1521_LOCUS4744</name>
</gene>
<comment type="caution">
    <text evidence="4">The sequence shown here is derived from an EMBL/GenBank/DDBJ whole genome shotgun (WGS) entry which is preliminary data.</text>
</comment>
<feature type="domain" description="AMP-binding enzyme C-terminal" evidence="3">
    <location>
        <begin position="536"/>
        <end position="597"/>
    </location>
</feature>
<evidence type="ECO:0000259" key="3">
    <source>
        <dbReference type="Pfam" id="PF13193"/>
    </source>
</evidence>
<feature type="transmembrane region" description="Helical" evidence="1">
    <location>
        <begin position="890"/>
        <end position="910"/>
    </location>
</feature>
<dbReference type="GO" id="GO:0043041">
    <property type="term" value="P:amino acid activation for nonribosomal peptide biosynthetic process"/>
    <property type="evidence" value="ECO:0007669"/>
    <property type="project" value="TreeGrafter"/>
</dbReference>
<dbReference type="PANTHER" id="PTHR45527">
    <property type="entry name" value="NONRIBOSOMAL PEPTIDE SYNTHETASE"/>
    <property type="match status" value="1"/>
</dbReference>
<feature type="transmembrane region" description="Helical" evidence="1">
    <location>
        <begin position="724"/>
        <end position="744"/>
    </location>
</feature>
<dbReference type="GO" id="GO:0031177">
    <property type="term" value="F:phosphopantetheine binding"/>
    <property type="evidence" value="ECO:0007669"/>
    <property type="project" value="TreeGrafter"/>
</dbReference>
<dbReference type="InterPro" id="IPR045851">
    <property type="entry name" value="AMP-bd_C_sf"/>
</dbReference>
<name>A0AA36MPQ2_9DINO</name>
<evidence type="ECO:0000259" key="2">
    <source>
        <dbReference type="Pfam" id="PF00501"/>
    </source>
</evidence>
<keyword evidence="1" id="KW-1133">Transmembrane helix</keyword>
<feature type="transmembrane region" description="Helical" evidence="1">
    <location>
        <begin position="990"/>
        <end position="1016"/>
    </location>
</feature>